<evidence type="ECO:0000313" key="3">
    <source>
        <dbReference type="EMBL" id="TWB86054.1"/>
    </source>
</evidence>
<feature type="domain" description="Peptidase M24" evidence="1">
    <location>
        <begin position="179"/>
        <end position="388"/>
    </location>
</feature>
<dbReference type="AlphaFoldDB" id="A0A560KVE3"/>
<keyword evidence="3" id="KW-0378">Hydrolase</keyword>
<dbReference type="InterPro" id="IPR000587">
    <property type="entry name" value="Creatinase_N"/>
</dbReference>
<reference evidence="3 4" key="1">
    <citation type="submission" date="2019-06" db="EMBL/GenBank/DDBJ databases">
        <title>Genomic Encyclopedia of Type Strains, Phase IV (KMG-V): Genome sequencing to study the core and pangenomes of soil and plant-associated prokaryotes.</title>
        <authorList>
            <person name="Whitman W."/>
        </authorList>
    </citation>
    <scope>NUCLEOTIDE SEQUENCE [LARGE SCALE GENOMIC DNA]</scope>
    <source>
        <strain evidence="3 4">BR 10355</strain>
    </source>
</reference>
<evidence type="ECO:0000259" key="2">
    <source>
        <dbReference type="Pfam" id="PF01321"/>
    </source>
</evidence>
<proteinExistence type="predicted"/>
<dbReference type="PANTHER" id="PTHR46112">
    <property type="entry name" value="AMINOPEPTIDASE"/>
    <property type="match status" value="1"/>
</dbReference>
<dbReference type="SUPFAM" id="SSF55920">
    <property type="entry name" value="Creatinase/aminopeptidase"/>
    <property type="match status" value="1"/>
</dbReference>
<name>A0A560KVE3_9BRAD</name>
<dbReference type="Pfam" id="PF01321">
    <property type="entry name" value="Creatinase_N"/>
    <property type="match status" value="1"/>
</dbReference>
<dbReference type="GO" id="GO:0004177">
    <property type="term" value="F:aminopeptidase activity"/>
    <property type="evidence" value="ECO:0007669"/>
    <property type="project" value="UniProtKB-KW"/>
</dbReference>
<dbReference type="RefSeq" id="WP_167529464.1">
    <property type="nucleotide sequence ID" value="NZ_VITY01000030.1"/>
</dbReference>
<gene>
    <name evidence="3" type="ORF">FBZ93_13017</name>
</gene>
<evidence type="ECO:0000313" key="4">
    <source>
        <dbReference type="Proteomes" id="UP000321304"/>
    </source>
</evidence>
<protein>
    <submittedName>
        <fullName evidence="3">Xaa-Pro aminopeptidase</fullName>
    </submittedName>
</protein>
<dbReference type="InterPro" id="IPR029149">
    <property type="entry name" value="Creatin/AminoP/Spt16_N"/>
</dbReference>
<keyword evidence="3" id="KW-0031">Aminopeptidase</keyword>
<dbReference type="Gene3D" id="3.40.350.10">
    <property type="entry name" value="Creatinase/prolidase N-terminal domain"/>
    <property type="match status" value="1"/>
</dbReference>
<dbReference type="InterPro" id="IPR050659">
    <property type="entry name" value="Peptidase_M24B"/>
</dbReference>
<accession>A0A560KVE3</accession>
<dbReference type="SUPFAM" id="SSF53092">
    <property type="entry name" value="Creatinase/prolidase N-terminal domain"/>
    <property type="match status" value="1"/>
</dbReference>
<comment type="caution">
    <text evidence="3">The sequence shown here is derived from an EMBL/GenBank/DDBJ whole genome shotgun (WGS) entry which is preliminary data.</text>
</comment>
<dbReference type="InterPro" id="IPR000994">
    <property type="entry name" value="Pept_M24"/>
</dbReference>
<feature type="domain" description="Creatinase N-terminal" evidence="2">
    <location>
        <begin position="25"/>
        <end position="171"/>
    </location>
</feature>
<dbReference type="Pfam" id="PF00557">
    <property type="entry name" value="Peptidase_M24"/>
    <property type="match status" value="1"/>
</dbReference>
<keyword evidence="4" id="KW-1185">Reference proteome</keyword>
<dbReference type="PANTHER" id="PTHR46112:SF2">
    <property type="entry name" value="XAA-PRO AMINOPEPTIDASE P-RELATED"/>
    <property type="match status" value="1"/>
</dbReference>
<dbReference type="Gene3D" id="3.90.230.10">
    <property type="entry name" value="Creatinase/methionine aminopeptidase superfamily"/>
    <property type="match status" value="1"/>
</dbReference>
<dbReference type="EMBL" id="VITY01000030">
    <property type="protein sequence ID" value="TWB86054.1"/>
    <property type="molecule type" value="Genomic_DNA"/>
</dbReference>
<sequence>MIAVDFASIKTIPYAPFPQIEYQNRVEQARRLMKKCAFDALLVTSEHNLRYFVGEVSSTPHGTTRPRFLLIPSSGDVLAIVPTGVDQFYRETTWVRNCRTWPGPNPKDEGVSTLATALCDLLPEDARIGTELGAESRLGFPVGDFLRVAEAIKPRMFVDASDPIFTPLRMIKSPLEIDRIRTLCGIVSEAFNDLPAKLRPGMTEREACRVFELDCFIRGVEKTTRVQGLSGRGGVTRPYGVPTNRVLSNEDLLYIDAGFLFDFYWCDFPRKFSFGTPDPHTNDAYQIVWDATEAGIAAVKPGIQICDLWTAMSDVLHGSNSRSKVTNIGRMGHSMGLWMPELPSVQPDDKTILKPGVIINIEPSTSYTSYFDGSAKLMLHEEVVVVTEAGAELLTFRAPRTMPVVA</sequence>
<keyword evidence="3" id="KW-0645">Protease</keyword>
<dbReference type="InterPro" id="IPR036005">
    <property type="entry name" value="Creatinase/aminopeptidase-like"/>
</dbReference>
<organism evidence="3 4">
    <name type="scientific">Bradyrhizobium macuxiense</name>
    <dbReference type="NCBI Taxonomy" id="1755647"/>
    <lineage>
        <taxon>Bacteria</taxon>
        <taxon>Pseudomonadati</taxon>
        <taxon>Pseudomonadota</taxon>
        <taxon>Alphaproteobacteria</taxon>
        <taxon>Hyphomicrobiales</taxon>
        <taxon>Nitrobacteraceae</taxon>
        <taxon>Bradyrhizobium</taxon>
    </lineage>
</organism>
<evidence type="ECO:0000259" key="1">
    <source>
        <dbReference type="Pfam" id="PF00557"/>
    </source>
</evidence>
<dbReference type="Proteomes" id="UP000321304">
    <property type="component" value="Unassembled WGS sequence"/>
</dbReference>